<comment type="caution">
    <text evidence="2">The sequence shown here is derived from an EMBL/GenBank/DDBJ whole genome shotgun (WGS) entry which is preliminary data.</text>
</comment>
<feature type="region of interest" description="Disordered" evidence="1">
    <location>
        <begin position="45"/>
        <end position="89"/>
    </location>
</feature>
<feature type="compositionally biased region" description="Polar residues" evidence="1">
    <location>
        <begin position="47"/>
        <end position="57"/>
    </location>
</feature>
<proteinExistence type="predicted"/>
<keyword evidence="3" id="KW-1185">Reference proteome</keyword>
<gene>
    <name evidence="2" type="ORF">ACFSVL_26610</name>
</gene>
<name>A0ABW5HD37_9PSEU</name>
<organism evidence="2 3">
    <name type="scientific">Amycolatopsis silviterrae</name>
    <dbReference type="NCBI Taxonomy" id="1656914"/>
    <lineage>
        <taxon>Bacteria</taxon>
        <taxon>Bacillati</taxon>
        <taxon>Actinomycetota</taxon>
        <taxon>Actinomycetes</taxon>
        <taxon>Pseudonocardiales</taxon>
        <taxon>Pseudonocardiaceae</taxon>
        <taxon>Amycolatopsis</taxon>
    </lineage>
</organism>
<evidence type="ECO:0000256" key="1">
    <source>
        <dbReference type="SAM" id="MobiDB-lite"/>
    </source>
</evidence>
<evidence type="ECO:0000313" key="2">
    <source>
        <dbReference type="EMBL" id="MFD2470992.1"/>
    </source>
</evidence>
<reference evidence="3" key="1">
    <citation type="journal article" date="2019" name="Int. J. Syst. Evol. Microbiol.">
        <title>The Global Catalogue of Microorganisms (GCM) 10K type strain sequencing project: providing services to taxonomists for standard genome sequencing and annotation.</title>
        <authorList>
            <consortium name="The Broad Institute Genomics Platform"/>
            <consortium name="The Broad Institute Genome Sequencing Center for Infectious Disease"/>
            <person name="Wu L."/>
            <person name="Ma J."/>
        </authorList>
    </citation>
    <scope>NUCLEOTIDE SEQUENCE [LARGE SCALE GENOMIC DNA]</scope>
    <source>
        <strain evidence="3">CGMCC 4.7641</strain>
    </source>
</reference>
<accession>A0ABW5HD37</accession>
<sequence length="89" mass="9932">MPKYPMCRMSKASGFVPSRQGFPACMTAIRVVAVQPFAGGAIALSYPSGNSDDQITETAERNRNEYEKRGHPGKTPERPRREKNIQLYS</sequence>
<feature type="compositionally biased region" description="Basic and acidic residues" evidence="1">
    <location>
        <begin position="58"/>
        <end position="89"/>
    </location>
</feature>
<dbReference type="EMBL" id="JBHUKS010000018">
    <property type="protein sequence ID" value="MFD2470992.1"/>
    <property type="molecule type" value="Genomic_DNA"/>
</dbReference>
<dbReference type="Proteomes" id="UP001597483">
    <property type="component" value="Unassembled WGS sequence"/>
</dbReference>
<evidence type="ECO:0000313" key="3">
    <source>
        <dbReference type="Proteomes" id="UP001597483"/>
    </source>
</evidence>
<dbReference type="RefSeq" id="WP_378308281.1">
    <property type="nucleotide sequence ID" value="NZ_JBHUKS010000018.1"/>
</dbReference>
<protein>
    <submittedName>
        <fullName evidence="2">Uncharacterized protein</fullName>
    </submittedName>
</protein>